<accession>A0A291H1C0</accession>
<protein>
    <recommendedName>
        <fullName evidence="3">ATP-grasp domain-containing protein</fullName>
    </recommendedName>
</protein>
<dbReference type="RefSeq" id="WP_096800616.1">
    <property type="nucleotide sequence ID" value="NZ_CP023564.1"/>
</dbReference>
<dbReference type="InterPro" id="IPR053191">
    <property type="entry name" value="DcsG_Biosynth_Enzyme"/>
</dbReference>
<dbReference type="Proteomes" id="UP000217889">
    <property type="component" value="Chromosome"/>
</dbReference>
<dbReference type="AlphaFoldDB" id="A0A291H1C0"/>
<keyword evidence="2" id="KW-1185">Reference proteome</keyword>
<reference evidence="1 2" key="1">
    <citation type="journal article" date="2014" name="Int. J. Syst. Evol. Microbiol.">
        <title>Brachybacterium ginsengisoli sp. nov., isolated from soil of a ginseng field.</title>
        <authorList>
            <person name="Hoang V.A."/>
            <person name="Kim Y.J."/>
            <person name="Nguyen N.L."/>
            <person name="Yang D.C."/>
        </authorList>
    </citation>
    <scope>NUCLEOTIDE SEQUENCE [LARGE SCALE GENOMIC DNA]</scope>
    <source>
        <strain evidence="1 2">DCY80</strain>
    </source>
</reference>
<gene>
    <name evidence="1" type="ORF">CFK41_16265</name>
</gene>
<dbReference type="PANTHER" id="PTHR39217">
    <property type="match status" value="1"/>
</dbReference>
<dbReference type="OrthoDB" id="3373978at2"/>
<proteinExistence type="predicted"/>
<sequence>MTRIGILTTRPDFFTAADPERDCIPLVAALRERGVEAESLPWRDATTDWGAFDLIVIRSPWDYVLHPTEFDAWLERAGSVTRVLNEPELVRWNMDKRYLVALEAAGIGVVPTTFHDEEGTLLAALDAFPEGAHVVLKPVVGAGSQQTGLFLREDPAALALGREILAGGGVVMLQPEVPELSEGREKALYTIDGAFTHAIAKGALLARGGGLRGGVYQEDPQPVAADEREQDFAEQVLRAVGEVTGLATPLYGRIDMIDSAEHGLVLLEAELFEPTYNLHLVPEVVETFADAILARALAAPGGDAG</sequence>
<organism evidence="1 2">
    <name type="scientific">Brachybacterium ginsengisoli</name>
    <dbReference type="NCBI Taxonomy" id="1331682"/>
    <lineage>
        <taxon>Bacteria</taxon>
        <taxon>Bacillati</taxon>
        <taxon>Actinomycetota</taxon>
        <taxon>Actinomycetes</taxon>
        <taxon>Micrococcales</taxon>
        <taxon>Dermabacteraceae</taxon>
        <taxon>Brachybacterium</taxon>
    </lineage>
</organism>
<name>A0A291H1C0_9MICO</name>
<evidence type="ECO:0000313" key="1">
    <source>
        <dbReference type="EMBL" id="ATG56156.1"/>
    </source>
</evidence>
<evidence type="ECO:0000313" key="2">
    <source>
        <dbReference type="Proteomes" id="UP000217889"/>
    </source>
</evidence>
<dbReference type="KEGG" id="bgg:CFK41_16265"/>
<dbReference type="SUPFAM" id="SSF56059">
    <property type="entry name" value="Glutathione synthetase ATP-binding domain-like"/>
    <property type="match status" value="1"/>
</dbReference>
<dbReference type="EMBL" id="CP023564">
    <property type="protein sequence ID" value="ATG56156.1"/>
    <property type="molecule type" value="Genomic_DNA"/>
</dbReference>
<dbReference type="PANTHER" id="PTHR39217:SF1">
    <property type="entry name" value="GLUTATHIONE SYNTHETASE"/>
    <property type="match status" value="1"/>
</dbReference>
<evidence type="ECO:0008006" key="3">
    <source>
        <dbReference type="Google" id="ProtNLM"/>
    </source>
</evidence>